<dbReference type="AlphaFoldDB" id="A0A1H9WDE0"/>
<dbReference type="GO" id="GO:0047632">
    <property type="term" value="F:agmatine deiminase activity"/>
    <property type="evidence" value="ECO:0007669"/>
    <property type="project" value="TreeGrafter"/>
</dbReference>
<dbReference type="PROSITE" id="PS51257">
    <property type="entry name" value="PROKAR_LIPOPROTEIN"/>
    <property type="match status" value="1"/>
</dbReference>
<proteinExistence type="predicted"/>
<gene>
    <name evidence="2" type="ORF">SAMN05421870_11717</name>
</gene>
<evidence type="ECO:0000313" key="3">
    <source>
        <dbReference type="Proteomes" id="UP000182841"/>
    </source>
</evidence>
<protein>
    <submittedName>
        <fullName evidence="2">Agmatine deiminase</fullName>
    </submittedName>
</protein>
<evidence type="ECO:0000256" key="1">
    <source>
        <dbReference type="ARBA" id="ARBA00022801"/>
    </source>
</evidence>
<dbReference type="OrthoDB" id="9808013at2"/>
<keyword evidence="3" id="KW-1185">Reference proteome</keyword>
<dbReference type="PANTHER" id="PTHR31377">
    <property type="entry name" value="AGMATINE DEIMINASE-RELATED"/>
    <property type="match status" value="1"/>
</dbReference>
<dbReference type="Proteomes" id="UP000182841">
    <property type="component" value="Unassembled WGS sequence"/>
</dbReference>
<dbReference type="Gene3D" id="3.75.10.10">
    <property type="entry name" value="L-arginine/glycine Amidinotransferase, Chain A"/>
    <property type="match status" value="1"/>
</dbReference>
<dbReference type="PANTHER" id="PTHR31377:SF0">
    <property type="entry name" value="AGMATINE DEIMINASE-RELATED"/>
    <property type="match status" value="1"/>
</dbReference>
<dbReference type="SUPFAM" id="SSF55909">
    <property type="entry name" value="Pentein"/>
    <property type="match status" value="1"/>
</dbReference>
<keyword evidence="1" id="KW-0378">Hydrolase</keyword>
<dbReference type="InterPro" id="IPR007466">
    <property type="entry name" value="Peptidyl-Arg-deiminase_porph"/>
</dbReference>
<dbReference type="GO" id="GO:0004668">
    <property type="term" value="F:protein-arginine deiminase activity"/>
    <property type="evidence" value="ECO:0007669"/>
    <property type="project" value="InterPro"/>
</dbReference>
<accession>A0A1H9WDE0</accession>
<evidence type="ECO:0000313" key="2">
    <source>
        <dbReference type="EMBL" id="SES31956.1"/>
    </source>
</evidence>
<dbReference type="GO" id="GO:0009446">
    <property type="term" value="P:putrescine biosynthetic process"/>
    <property type="evidence" value="ECO:0007669"/>
    <property type="project" value="InterPro"/>
</dbReference>
<organism evidence="2 3">
    <name type="scientific">Streptomyces qinglanensis</name>
    <dbReference type="NCBI Taxonomy" id="943816"/>
    <lineage>
        <taxon>Bacteria</taxon>
        <taxon>Bacillati</taxon>
        <taxon>Actinomycetota</taxon>
        <taxon>Actinomycetes</taxon>
        <taxon>Kitasatosporales</taxon>
        <taxon>Streptomycetaceae</taxon>
        <taxon>Streptomyces</taxon>
    </lineage>
</organism>
<dbReference type="PROSITE" id="PS51318">
    <property type="entry name" value="TAT"/>
    <property type="match status" value="1"/>
</dbReference>
<dbReference type="EMBL" id="FOGO01000017">
    <property type="protein sequence ID" value="SES31956.1"/>
    <property type="molecule type" value="Genomic_DNA"/>
</dbReference>
<name>A0A1H9WDE0_9ACTN</name>
<sequence>MGRPSRRSVLRGGTAAALTTAGVTACAPDRERTTGRPSTGAKESTVADWKRTDLFMPAETHEHVRTFMSWPPLDSVWEEMAEDVQRDIAGIARALAEFEPVVLLAAPEEAKAARRACGSGVEVIAGPTDDLWMRDSGPVFVQGPEGLRGVDLHFNGWGGKQEHERDAKVARTVLEYADVPRIDAPLVAEGGSLEVDGKGTLLVTESSLVNSHRNPGLSRDDIEAALEHLAGADKVIWFKGVKGEDITDYHVDSLARFGADGVVLLSRAWDGDGPDVWTRAHEQARSVLEDSADARGGKFEIVDLPEPDPARLGRRGEDFLGSYANYYLANDVVLVPRFGDRRADRRAAAVIGDLHPGREVVQLEIDAIAEGGGGIHCATQQQPTA</sequence>
<dbReference type="InterPro" id="IPR006311">
    <property type="entry name" value="TAT_signal"/>
</dbReference>
<reference evidence="3" key="1">
    <citation type="submission" date="2016-10" db="EMBL/GenBank/DDBJ databases">
        <authorList>
            <person name="Varghese N."/>
            <person name="Submissions S."/>
        </authorList>
    </citation>
    <scope>NUCLEOTIDE SEQUENCE [LARGE SCALE GENOMIC DNA]</scope>
    <source>
        <strain evidence="3">CGMCC 4.6825</strain>
    </source>
</reference>
<dbReference type="Pfam" id="PF04371">
    <property type="entry name" value="PAD_porph"/>
    <property type="match status" value="1"/>
</dbReference>